<feature type="domain" description="ABC3 transporter permease C-terminal" evidence="7">
    <location>
        <begin position="675"/>
        <end position="793"/>
    </location>
</feature>
<evidence type="ECO:0000256" key="1">
    <source>
        <dbReference type="ARBA" id="ARBA00004651"/>
    </source>
</evidence>
<evidence type="ECO:0000256" key="5">
    <source>
        <dbReference type="ARBA" id="ARBA00023136"/>
    </source>
</evidence>
<sequence>MIGAACLALWSHWRRHKLQLATLLAGLALATGLWSAVQAINGEARASYDRAAAQLGAGQWPELRPRAGADIPLETYVSLRRTGWRLAPVLEGNLRLAGRSVTVMGVGLLTHPALPAVEAAEGGDGLAPVEVLTPPGRLFADPGLAARLEGNTDLPPVLPSDAVPPGTLLTDIAVAERLLDRPGTLSRLLILEPPPPGLPPLSELAPDLDRVAARGSGDIARLTDSFHLNLTAFGLLSFAVGMFIVHGTVGLSFEQRRGMIRSLRAMGLPLGLLARLMLAELALLALLGGGAGLILGYAVAGALLPDVASSLRGLYGAPVEGTLSLRPGWVLSGLGMALAGTGLASARALWRVAHLPLLAAPGMRAWGGSAAAMRAMVAAGVALILAGALATWLPGGLLGGFLLLGGVLTGAALLLPPLLSVILAMGARMARGPLAQWVWADMRAQLPGLSLALMALLLALAANIGVGTMVSSFRLTFTGWLDQRLASELYVAARDDAQGARMATWLGDRADAVLPSRSVERRHNGAPIFVYGIVDDPTYRDNWPLIAESPGVWDALARGEAVLINEQMARRDDLWPGDTVSVLPDWPLRVAGVYSDYGNPTAQAITALPALLERVPNLPNQRFGIRIAPDQVDDLARDLRADFDLPPGALVDQAALKAQSMAVFDKTFLVTGALNVLTLGVAAFAMLTSLLTLWTQRLPQVAPLWAMGLTRARLARLELLRSLALAALTALAALPLGLVLAWALLAVVNVEAFGWRLPMFLFPLDWLRLFALALLAAGLAALWPARRLSRLPPAGLLKVFSNER</sequence>
<keyword evidence="4 6" id="KW-1133">Transmembrane helix</keyword>
<dbReference type="OrthoDB" id="343744at2"/>
<accession>A0A1H6WRL6</accession>
<evidence type="ECO:0000256" key="6">
    <source>
        <dbReference type="SAM" id="Phobius"/>
    </source>
</evidence>
<dbReference type="InterPro" id="IPR038766">
    <property type="entry name" value="Membrane_comp_ABC_pdt"/>
</dbReference>
<feature type="transmembrane region" description="Helical" evidence="6">
    <location>
        <begin position="272"/>
        <end position="300"/>
    </location>
</feature>
<dbReference type="PANTHER" id="PTHR30287">
    <property type="entry name" value="MEMBRANE COMPONENT OF PREDICTED ABC SUPERFAMILY METABOLITE UPTAKE TRANSPORTER"/>
    <property type="match status" value="1"/>
</dbReference>
<organism evidence="9 10">
    <name type="scientific">Cribrihabitans marinus</name>
    <dbReference type="NCBI Taxonomy" id="1227549"/>
    <lineage>
        <taxon>Bacteria</taxon>
        <taxon>Pseudomonadati</taxon>
        <taxon>Pseudomonadota</taxon>
        <taxon>Alphaproteobacteria</taxon>
        <taxon>Rhodobacterales</taxon>
        <taxon>Paracoccaceae</taxon>
        <taxon>Cribrihabitans</taxon>
    </lineage>
</organism>
<feature type="transmembrane region" description="Helical" evidence="6">
    <location>
        <begin position="723"/>
        <end position="746"/>
    </location>
</feature>
<feature type="transmembrane region" description="Helical" evidence="6">
    <location>
        <begin position="230"/>
        <end position="251"/>
    </location>
</feature>
<evidence type="ECO:0000256" key="2">
    <source>
        <dbReference type="ARBA" id="ARBA00022475"/>
    </source>
</evidence>
<proteinExistence type="predicted"/>
<dbReference type="InterPro" id="IPR003838">
    <property type="entry name" value="ABC3_permease_C"/>
</dbReference>
<evidence type="ECO:0000313" key="10">
    <source>
        <dbReference type="Proteomes" id="UP000199379"/>
    </source>
</evidence>
<name>A0A1H6WRL6_9RHOB</name>
<keyword evidence="5 6" id="KW-0472">Membrane</keyword>
<dbReference type="AlphaFoldDB" id="A0A1H6WRL6"/>
<gene>
    <name evidence="9" type="ORF">SAMN05444007_103443</name>
</gene>
<dbReference type="PANTHER" id="PTHR30287:SF2">
    <property type="entry name" value="BLL1001 PROTEIN"/>
    <property type="match status" value="1"/>
</dbReference>
<comment type="subcellular location">
    <subcellularLocation>
        <location evidence="1">Cell membrane</location>
        <topology evidence="1">Multi-pass membrane protein</topology>
    </subcellularLocation>
</comment>
<dbReference type="Proteomes" id="UP000199379">
    <property type="component" value="Unassembled WGS sequence"/>
</dbReference>
<feature type="transmembrane region" description="Helical" evidence="6">
    <location>
        <begin position="668"/>
        <end position="694"/>
    </location>
</feature>
<dbReference type="EMBL" id="FNYD01000003">
    <property type="protein sequence ID" value="SEJ15480.1"/>
    <property type="molecule type" value="Genomic_DNA"/>
</dbReference>
<dbReference type="GO" id="GO:0005886">
    <property type="term" value="C:plasma membrane"/>
    <property type="evidence" value="ECO:0007669"/>
    <property type="project" value="UniProtKB-SubCell"/>
</dbReference>
<dbReference type="Pfam" id="PF02687">
    <property type="entry name" value="FtsX"/>
    <property type="match status" value="2"/>
</dbReference>
<feature type="transmembrane region" description="Helical" evidence="6">
    <location>
        <begin position="766"/>
        <end position="785"/>
    </location>
</feature>
<dbReference type="STRING" id="1227549.SAMN05444007_103443"/>
<feature type="transmembrane region" description="Helical" evidence="6">
    <location>
        <begin position="371"/>
        <end position="393"/>
    </location>
</feature>
<feature type="domain" description="ABC3 transporter permease C-terminal" evidence="7">
    <location>
        <begin position="232"/>
        <end position="356"/>
    </location>
</feature>
<keyword evidence="3 6" id="KW-0812">Transmembrane</keyword>
<keyword evidence="2" id="KW-1003">Cell membrane</keyword>
<evidence type="ECO:0000313" key="9">
    <source>
        <dbReference type="EMBL" id="SEJ15480.1"/>
    </source>
</evidence>
<feature type="transmembrane region" description="Helical" evidence="6">
    <location>
        <begin position="446"/>
        <end position="466"/>
    </location>
</feature>
<evidence type="ECO:0000256" key="4">
    <source>
        <dbReference type="ARBA" id="ARBA00022989"/>
    </source>
</evidence>
<dbReference type="Pfam" id="PF12704">
    <property type="entry name" value="MacB_PCD"/>
    <property type="match status" value="1"/>
</dbReference>
<evidence type="ECO:0000259" key="7">
    <source>
        <dbReference type="Pfam" id="PF02687"/>
    </source>
</evidence>
<dbReference type="InterPro" id="IPR025857">
    <property type="entry name" value="MacB_PCD"/>
</dbReference>
<evidence type="ECO:0000259" key="8">
    <source>
        <dbReference type="Pfam" id="PF12704"/>
    </source>
</evidence>
<dbReference type="RefSeq" id="WP_092364227.1">
    <property type="nucleotide sequence ID" value="NZ_BMGV01000003.1"/>
</dbReference>
<reference evidence="9 10" key="1">
    <citation type="submission" date="2016-10" db="EMBL/GenBank/DDBJ databases">
        <authorList>
            <person name="de Groot N.N."/>
        </authorList>
    </citation>
    <scope>NUCLEOTIDE SEQUENCE [LARGE SCALE GENOMIC DNA]</scope>
    <source>
        <strain evidence="9 10">DSM 29340</strain>
    </source>
</reference>
<evidence type="ECO:0000256" key="3">
    <source>
        <dbReference type="ARBA" id="ARBA00022692"/>
    </source>
</evidence>
<keyword evidence="10" id="KW-1185">Reference proteome</keyword>
<feature type="domain" description="MacB-like periplasmic core" evidence="8">
    <location>
        <begin position="451"/>
        <end position="611"/>
    </location>
</feature>
<feature type="transmembrane region" description="Helical" evidence="6">
    <location>
        <begin position="399"/>
        <end position="425"/>
    </location>
</feature>
<feature type="transmembrane region" description="Helical" evidence="6">
    <location>
        <begin position="329"/>
        <end position="350"/>
    </location>
</feature>
<protein>
    <submittedName>
        <fullName evidence="9">Putative ABC transport system permease protein</fullName>
    </submittedName>
</protein>